<accession>A0A5J5B6K5</accession>
<dbReference type="Proteomes" id="UP000325577">
    <property type="component" value="Linkage Group LG15"/>
</dbReference>
<feature type="region of interest" description="Disordered" evidence="1">
    <location>
        <begin position="1"/>
        <end position="31"/>
    </location>
</feature>
<dbReference type="OrthoDB" id="5544992at2759"/>
<gene>
    <name evidence="3" type="ORF">F0562_027812</name>
</gene>
<protein>
    <recommendedName>
        <fullName evidence="2">Retrotransposon Copia-like N-terminal domain-containing protein</fullName>
    </recommendedName>
</protein>
<feature type="region of interest" description="Disordered" evidence="1">
    <location>
        <begin position="380"/>
        <end position="407"/>
    </location>
</feature>
<evidence type="ECO:0000259" key="2">
    <source>
        <dbReference type="Pfam" id="PF14244"/>
    </source>
</evidence>
<evidence type="ECO:0000313" key="4">
    <source>
        <dbReference type="Proteomes" id="UP000325577"/>
    </source>
</evidence>
<feature type="compositionally biased region" description="Polar residues" evidence="1">
    <location>
        <begin position="380"/>
        <end position="394"/>
    </location>
</feature>
<dbReference type="PANTHER" id="PTHR37610">
    <property type="entry name" value="CCHC-TYPE DOMAIN-CONTAINING PROTEIN"/>
    <property type="match status" value="1"/>
</dbReference>
<name>A0A5J5B6K5_9ASTE</name>
<proteinExistence type="predicted"/>
<feature type="domain" description="Retrotransposon Copia-like N-terminal" evidence="2">
    <location>
        <begin position="31"/>
        <end position="76"/>
    </location>
</feature>
<reference evidence="3 4" key="1">
    <citation type="submission" date="2019-09" db="EMBL/GenBank/DDBJ databases">
        <title>A chromosome-level genome assembly of the Chinese tupelo Nyssa sinensis.</title>
        <authorList>
            <person name="Yang X."/>
            <person name="Kang M."/>
            <person name="Yang Y."/>
            <person name="Xiong H."/>
            <person name="Wang M."/>
            <person name="Zhang Z."/>
            <person name="Wang Z."/>
            <person name="Wu H."/>
            <person name="Ma T."/>
            <person name="Liu J."/>
            <person name="Xi Z."/>
        </authorList>
    </citation>
    <scope>NUCLEOTIDE SEQUENCE [LARGE SCALE GENOMIC DNA]</scope>
    <source>
        <strain evidence="3">J267</strain>
        <tissue evidence="3">Leaf</tissue>
    </source>
</reference>
<organism evidence="3 4">
    <name type="scientific">Nyssa sinensis</name>
    <dbReference type="NCBI Taxonomy" id="561372"/>
    <lineage>
        <taxon>Eukaryota</taxon>
        <taxon>Viridiplantae</taxon>
        <taxon>Streptophyta</taxon>
        <taxon>Embryophyta</taxon>
        <taxon>Tracheophyta</taxon>
        <taxon>Spermatophyta</taxon>
        <taxon>Magnoliopsida</taxon>
        <taxon>eudicotyledons</taxon>
        <taxon>Gunneridae</taxon>
        <taxon>Pentapetalae</taxon>
        <taxon>asterids</taxon>
        <taxon>Cornales</taxon>
        <taxon>Nyssaceae</taxon>
        <taxon>Nyssa</taxon>
    </lineage>
</organism>
<dbReference type="AlphaFoldDB" id="A0A5J5B6K5"/>
<keyword evidence="4" id="KW-1185">Reference proteome</keyword>
<evidence type="ECO:0000313" key="3">
    <source>
        <dbReference type="EMBL" id="KAA8538204.1"/>
    </source>
</evidence>
<dbReference type="Pfam" id="PF14244">
    <property type="entry name" value="Retrotran_gag_3"/>
    <property type="match status" value="1"/>
</dbReference>
<evidence type="ECO:0000256" key="1">
    <source>
        <dbReference type="SAM" id="MobiDB-lite"/>
    </source>
</evidence>
<dbReference type="EMBL" id="CM018038">
    <property type="protein sequence ID" value="KAA8538204.1"/>
    <property type="molecule type" value="Genomic_DNA"/>
</dbReference>
<dbReference type="PANTHER" id="PTHR37610:SF100">
    <property type="entry name" value="COPIA-LIKE POLYPROTEIN_RETROTRANSPOSON"/>
    <property type="match status" value="1"/>
</dbReference>
<feature type="compositionally biased region" description="Low complexity" evidence="1">
    <location>
        <begin position="1"/>
        <end position="20"/>
    </location>
</feature>
<dbReference type="InterPro" id="IPR029472">
    <property type="entry name" value="Copia-like_N"/>
</dbReference>
<sequence>MATETPNSSVNTSSSININPKDPSSPYFLNPNDGPGTLLTNHLLTADNYHSWARTVRRSLRIKKKLGFIDGILCEPTDPNDARLEPWLECNDMVVTWLQNAMSLEIKNSVVYVETTHALWLELEQRFAQNNGPRIYELKQFINSLTQGDDSVSLYFSKLKVLFDELLNFEFIPSCTCGAMKPALENQQRDWMMKFLMGLNASFTNIKAQIILIKPIPTLSEVYALVQQEEKRQQLSNISNLHDTLALATKIHFPNTRDNPKHFGSQRRAKLFCTFCNVSGHSLEKCFKANPHLDKPTCTHCNLPGHTVDRCYKLHGYPPGHKLANRSKGSDPSANQISLSHHEQITEESHAALTKEQYQQLTALLQSQVTQPTANQVQSIDTPQVSSNSPSASIMSGPFLLEHDWEG</sequence>